<accession>A0A811T948</accession>
<keyword evidence="2" id="KW-0540">Nuclease</keyword>
<dbReference type="InterPro" id="IPR047655">
    <property type="entry name" value="Transpos_IS630-like"/>
</dbReference>
<organism evidence="2 3">
    <name type="scientific">Candidatus Argoarchaeum ethanivorans</name>
    <dbReference type="NCBI Taxonomy" id="2608793"/>
    <lineage>
        <taxon>Archaea</taxon>
        <taxon>Methanobacteriati</taxon>
        <taxon>Methanobacteriota</taxon>
        <taxon>Stenosarchaea group</taxon>
        <taxon>Methanomicrobia</taxon>
        <taxon>Methanosarcinales</taxon>
        <taxon>Methanosarcinales incertae sedis</taxon>
        <taxon>GOM Arc I cluster</taxon>
        <taxon>Candidatus Argoarchaeum</taxon>
    </lineage>
</organism>
<reference evidence="2" key="1">
    <citation type="submission" date="2020-10" db="EMBL/GenBank/DDBJ databases">
        <authorList>
            <person name="Hahn C.J."/>
            <person name="Laso-Perez R."/>
            <person name="Vulcano F."/>
            <person name="Vaziourakis K.-M."/>
            <person name="Stokke R."/>
            <person name="Steen I.H."/>
            <person name="Teske A."/>
            <person name="Boetius A."/>
            <person name="Liebeke M."/>
            <person name="Amann R."/>
            <person name="Knittel K."/>
        </authorList>
    </citation>
    <scope>NUCLEOTIDE SEQUENCE</scope>
    <source>
        <strain evidence="2">Gfbio:e3339647-f889-4370-9287-4fb5cb688e4c:AG393N10_GoMArc1</strain>
    </source>
</reference>
<name>A0A811T948_9EURY</name>
<gene>
    <name evidence="2" type="ORF">ANIMEMIM_00282</name>
</gene>
<comment type="caution">
    <text evidence="2">The sequence shown here is derived from an EMBL/GenBank/DDBJ whole genome shotgun (WGS) entry which is preliminary data.</text>
</comment>
<proteinExistence type="predicted"/>
<dbReference type="InterPro" id="IPR038717">
    <property type="entry name" value="Tc1-like_DDE_dom"/>
</dbReference>
<dbReference type="GO" id="GO:0004519">
    <property type="term" value="F:endonuclease activity"/>
    <property type="evidence" value="ECO:0007669"/>
    <property type="project" value="UniProtKB-KW"/>
</dbReference>
<dbReference type="AlphaFoldDB" id="A0A811T948"/>
<dbReference type="Proteomes" id="UP000637195">
    <property type="component" value="Unassembled WGS sequence"/>
</dbReference>
<evidence type="ECO:0000259" key="1">
    <source>
        <dbReference type="Pfam" id="PF13358"/>
    </source>
</evidence>
<keyword evidence="2" id="KW-0378">Hydrolase</keyword>
<dbReference type="Pfam" id="PF13358">
    <property type="entry name" value="DDE_3"/>
    <property type="match status" value="1"/>
</dbReference>
<dbReference type="EMBL" id="CAJHIM010000024">
    <property type="protein sequence ID" value="CAD6492182.1"/>
    <property type="molecule type" value="Genomic_DNA"/>
</dbReference>
<evidence type="ECO:0000313" key="3">
    <source>
        <dbReference type="Proteomes" id="UP000637195"/>
    </source>
</evidence>
<protein>
    <submittedName>
        <fullName evidence="2">DDE superfamily endonuclease</fullName>
    </submittedName>
</protein>
<sequence length="219" mass="26021">MWCIQTIDAEYRERMYDVLDLYEEPYDPGSPLVCFDEKPKQLLGDKRIPIPMKPGIPEKYDYEYIRNGTANIFMAVEFKAGKRVTRVTKRRTMIDFAQFVRMLVDEEYLDVENIQLVMDNLNTHKEKSFYEAFGEGEAERILSKIEFHYTPKHASWLNAAEIEINVMDIECTDRWIGDMEILTHEVTAWTKRRNDDEKKINWEFTSENANEKLSKHYVP</sequence>
<dbReference type="NCBIfam" id="NF033545">
    <property type="entry name" value="transpos_IS630"/>
    <property type="match status" value="1"/>
</dbReference>
<evidence type="ECO:0000313" key="2">
    <source>
        <dbReference type="EMBL" id="CAD6492182.1"/>
    </source>
</evidence>
<keyword evidence="2" id="KW-0255">Endonuclease</keyword>
<feature type="domain" description="Tc1-like transposase DDE" evidence="1">
    <location>
        <begin position="31"/>
        <end position="178"/>
    </location>
</feature>